<sequence>MTYDPHLSCLNTPIDFPLSITSSFRLKIDSYKAIFAFHSVTMHACQLPAPTFPAHLLLPSLSPSLSLASIFNRCGFLEYMFGLLNSWCPASQLLSVLTQTATK</sequence>
<reference evidence="1 2" key="1">
    <citation type="submission" date="2019-07" db="EMBL/GenBank/DDBJ databases">
        <authorList>
            <person name="Jastrzebski P J."/>
            <person name="Paukszto L."/>
            <person name="Jastrzebski P J."/>
        </authorList>
    </citation>
    <scope>NUCLEOTIDE SEQUENCE [LARGE SCALE GENOMIC DNA]</scope>
    <source>
        <strain evidence="1 2">WMS-il1</strain>
    </source>
</reference>
<dbReference type="Proteomes" id="UP000321570">
    <property type="component" value="Unassembled WGS sequence"/>
</dbReference>
<gene>
    <name evidence="1" type="ORF">WMSIL1_LOCUS4832</name>
</gene>
<accession>A0A564YBK4</accession>
<evidence type="ECO:0000313" key="2">
    <source>
        <dbReference type="Proteomes" id="UP000321570"/>
    </source>
</evidence>
<keyword evidence="2" id="KW-1185">Reference proteome</keyword>
<evidence type="ECO:0000313" key="1">
    <source>
        <dbReference type="EMBL" id="VUZ44667.1"/>
    </source>
</evidence>
<proteinExistence type="predicted"/>
<dbReference type="AlphaFoldDB" id="A0A564YBK4"/>
<protein>
    <submittedName>
        <fullName evidence="1">Uncharacterized protein</fullName>
    </submittedName>
</protein>
<organism evidence="1 2">
    <name type="scientific">Hymenolepis diminuta</name>
    <name type="common">Rat tapeworm</name>
    <dbReference type="NCBI Taxonomy" id="6216"/>
    <lineage>
        <taxon>Eukaryota</taxon>
        <taxon>Metazoa</taxon>
        <taxon>Spiralia</taxon>
        <taxon>Lophotrochozoa</taxon>
        <taxon>Platyhelminthes</taxon>
        <taxon>Cestoda</taxon>
        <taxon>Eucestoda</taxon>
        <taxon>Cyclophyllidea</taxon>
        <taxon>Hymenolepididae</taxon>
        <taxon>Hymenolepis</taxon>
    </lineage>
</organism>
<name>A0A564YBK4_HYMDI</name>
<dbReference type="EMBL" id="CABIJS010000144">
    <property type="protein sequence ID" value="VUZ44667.1"/>
    <property type="molecule type" value="Genomic_DNA"/>
</dbReference>